<evidence type="ECO:0000256" key="3">
    <source>
        <dbReference type="SAM" id="MobiDB-lite"/>
    </source>
</evidence>
<dbReference type="PANTHER" id="PTHR46236">
    <property type="entry name" value="TRAF-LIKE SUPERFAMILY PROTEIN"/>
    <property type="match status" value="1"/>
</dbReference>
<dbReference type="Gramene" id="RZC82714">
    <property type="protein sequence ID" value="RZC82714"/>
    <property type="gene ID" value="C5167_045500"/>
</dbReference>
<feature type="region of interest" description="Disordered" evidence="3">
    <location>
        <begin position="247"/>
        <end position="274"/>
    </location>
</feature>
<feature type="domain" description="MATH" evidence="5">
    <location>
        <begin position="1"/>
        <end position="123"/>
    </location>
</feature>
<feature type="transmembrane region" description="Helical" evidence="4">
    <location>
        <begin position="171"/>
        <end position="193"/>
    </location>
</feature>
<keyword evidence="4" id="KW-0472">Membrane</keyword>
<dbReference type="Proteomes" id="UP000316621">
    <property type="component" value="Chromosome 11"/>
</dbReference>
<dbReference type="Pfam" id="PF22486">
    <property type="entry name" value="MATH_2"/>
    <property type="match status" value="1"/>
</dbReference>
<evidence type="ECO:0000259" key="5">
    <source>
        <dbReference type="PROSITE" id="PS50144"/>
    </source>
</evidence>
<dbReference type="Gene3D" id="2.60.210.10">
    <property type="entry name" value="Apoptosis, Tumor Necrosis Factor Receptor Associated Protein 2, Chain A"/>
    <property type="match status" value="1"/>
</dbReference>
<organism evidence="6 7">
    <name type="scientific">Papaver somniferum</name>
    <name type="common">Opium poppy</name>
    <dbReference type="NCBI Taxonomy" id="3469"/>
    <lineage>
        <taxon>Eukaryota</taxon>
        <taxon>Viridiplantae</taxon>
        <taxon>Streptophyta</taxon>
        <taxon>Embryophyta</taxon>
        <taxon>Tracheophyta</taxon>
        <taxon>Spermatophyta</taxon>
        <taxon>Magnoliopsida</taxon>
        <taxon>Ranunculales</taxon>
        <taxon>Papaveraceae</taxon>
        <taxon>Papaveroideae</taxon>
        <taxon>Papaver</taxon>
    </lineage>
</organism>
<evidence type="ECO:0000256" key="2">
    <source>
        <dbReference type="SAM" id="Coils"/>
    </source>
</evidence>
<keyword evidence="4" id="KW-1133">Transmembrane helix</keyword>
<proteinExistence type="predicted"/>
<gene>
    <name evidence="6" type="ORF">C5167_045500</name>
</gene>
<keyword evidence="4" id="KW-0812">Transmembrane</keyword>
<protein>
    <recommendedName>
        <fullName evidence="5">MATH domain-containing protein</fullName>
    </recommendedName>
</protein>
<dbReference type="SMART" id="SM00061">
    <property type="entry name" value="MATH"/>
    <property type="match status" value="1"/>
</dbReference>
<dbReference type="PANTHER" id="PTHR46236:SF35">
    <property type="entry name" value="MATH DOMAIN-CONTAINING PROTEIN"/>
    <property type="match status" value="1"/>
</dbReference>
<keyword evidence="1 2" id="KW-0175">Coiled coil</keyword>
<evidence type="ECO:0000313" key="6">
    <source>
        <dbReference type="EMBL" id="RZC82714.1"/>
    </source>
</evidence>
<dbReference type="EMBL" id="CM010725">
    <property type="protein sequence ID" value="RZC82714.1"/>
    <property type="molecule type" value="Genomic_DNA"/>
</dbReference>
<dbReference type="AlphaFoldDB" id="A0A4Y7LB33"/>
<sequence>MAKVVWRIENFSKLINQQQLHSDTFSFNGRKWRMVINPKPNPRYLTHLTVFLCPVNRTESVAADYTLAIIDQKDDSRTVKRENLRHEFNNRNFCCGTFLGLSELHNPDNGYLLNDTCIVELEITKPKSIVEDYLDNLSPVDSMFFLALSCFLVSYVACAASVLIGSYKLPIYIDTIWIASFAATLVSGIIKFLPNDFVTRDQTVPSNIGEKTNLAPSPAKGVKLVSNTDQFKVAKAALEKKHETECENHKFVEEKTQGKEQDKASETEPAGNQVASPEVGLVKHLGAGQIFEGGIHNKYNQAKLLSDGDVFEEIGGFLVQRAFASLYKQIWLKYGHIASSHVLTASSELSYIIQIAAVDHIMHSLMDMSCCRFVEVTSEMIVLWEGDIKTADNLRFNIEWLRKHFDTVKQGFDEMQKLKTTLQEEVQPIKDAKAQVTVAEDELKKVQEQLTIAKDELKEKISALAGRVSPMTLSESEFEMYLEKGDTLLFDGVF</sequence>
<dbReference type="InterPro" id="IPR050804">
    <property type="entry name" value="MCC"/>
</dbReference>
<dbReference type="InterPro" id="IPR008974">
    <property type="entry name" value="TRAF-like"/>
</dbReference>
<keyword evidence="7" id="KW-1185">Reference proteome</keyword>
<dbReference type="PROSITE" id="PS50144">
    <property type="entry name" value="MATH"/>
    <property type="match status" value="1"/>
</dbReference>
<accession>A0A4Y7LB33</accession>
<evidence type="ECO:0000256" key="1">
    <source>
        <dbReference type="ARBA" id="ARBA00023054"/>
    </source>
</evidence>
<feature type="compositionally biased region" description="Basic and acidic residues" evidence="3">
    <location>
        <begin position="247"/>
        <end position="266"/>
    </location>
</feature>
<dbReference type="STRING" id="3469.A0A4Y7LB33"/>
<dbReference type="InterPro" id="IPR002083">
    <property type="entry name" value="MATH/TRAF_dom"/>
</dbReference>
<dbReference type="SUPFAM" id="SSF49599">
    <property type="entry name" value="TRAF domain-like"/>
    <property type="match status" value="1"/>
</dbReference>
<feature type="transmembrane region" description="Helical" evidence="4">
    <location>
        <begin position="143"/>
        <end position="164"/>
    </location>
</feature>
<feature type="coiled-coil region" evidence="2">
    <location>
        <begin position="429"/>
        <end position="467"/>
    </location>
</feature>
<name>A0A4Y7LB33_PAPSO</name>
<dbReference type="OMA" id="HETECEN"/>
<dbReference type="CDD" id="cd00121">
    <property type="entry name" value="MATH"/>
    <property type="match status" value="1"/>
</dbReference>
<evidence type="ECO:0000313" key="7">
    <source>
        <dbReference type="Proteomes" id="UP000316621"/>
    </source>
</evidence>
<evidence type="ECO:0000256" key="4">
    <source>
        <dbReference type="SAM" id="Phobius"/>
    </source>
</evidence>
<reference evidence="6 7" key="1">
    <citation type="journal article" date="2018" name="Science">
        <title>The opium poppy genome and morphinan production.</title>
        <authorList>
            <person name="Guo L."/>
            <person name="Winzer T."/>
            <person name="Yang X."/>
            <person name="Li Y."/>
            <person name="Ning Z."/>
            <person name="He Z."/>
            <person name="Teodor R."/>
            <person name="Lu Y."/>
            <person name="Bowser T.A."/>
            <person name="Graham I.A."/>
            <person name="Ye K."/>
        </authorList>
    </citation>
    <scope>NUCLEOTIDE SEQUENCE [LARGE SCALE GENOMIC DNA]</scope>
    <source>
        <strain evidence="7">cv. HN1</strain>
        <tissue evidence="6">Leaves</tissue>
    </source>
</reference>